<reference evidence="17 18" key="1">
    <citation type="submission" date="2018-03" db="EMBL/GenBank/DDBJ databases">
        <title>Comparative genomics illustrates the genes involved in a hyperalkaliphilic mechanisms of Serpentinomonas isolated from highly-alkaline calcium-rich serpentinized springs.</title>
        <authorList>
            <person name="Suzuki S."/>
            <person name="Ishii S."/>
            <person name="Walworth N."/>
            <person name="Bird L."/>
            <person name="Kuenen J.G."/>
            <person name="Nealson K.H."/>
        </authorList>
    </citation>
    <scope>NUCLEOTIDE SEQUENCE [LARGE SCALE GENOMIC DNA]</scope>
    <source>
        <strain evidence="17 18">P1</strain>
    </source>
</reference>
<accession>A0A2S9K7Q0</accession>
<evidence type="ECO:0000256" key="3">
    <source>
        <dbReference type="ARBA" id="ARBA00022694"/>
    </source>
</evidence>
<keyword evidence="4" id="KW-0413">Isomerase</keyword>
<protein>
    <recommendedName>
        <fullName evidence="10">Dual-specificity RNA pseudouridine synthase RluA</fullName>
        <ecNumber evidence="8">5.4.99.28</ecNumber>
        <ecNumber evidence="9">5.4.99.29</ecNumber>
    </recommendedName>
    <alternativeName>
        <fullName evidence="11">23S rRNA pseudouridine(746) synthase</fullName>
    </alternativeName>
    <alternativeName>
        <fullName evidence="14">Ribosomal large subunit pseudouridine synthase A</fullName>
    </alternativeName>
    <alternativeName>
        <fullName evidence="13">rRNA pseudouridylate synthase A</fullName>
    </alternativeName>
    <alternativeName>
        <fullName evidence="15">rRNA-uridine isomerase A</fullName>
    </alternativeName>
    <alternativeName>
        <fullName evidence="12">tRNA pseudouridine(32) synthase</fullName>
    </alternativeName>
</protein>
<dbReference type="GO" id="GO:0003723">
    <property type="term" value="F:RNA binding"/>
    <property type="evidence" value="ECO:0007669"/>
    <property type="project" value="InterPro"/>
</dbReference>
<comment type="caution">
    <text evidence="17">The sequence shown here is derived from an EMBL/GenBank/DDBJ whole genome shotgun (WGS) entry which is preliminary data.</text>
</comment>
<evidence type="ECO:0000256" key="7">
    <source>
        <dbReference type="ARBA" id="ARBA00037305"/>
    </source>
</evidence>
<dbReference type="Proteomes" id="UP000238589">
    <property type="component" value="Unassembled WGS sequence"/>
</dbReference>
<dbReference type="OrthoDB" id="9785808at2"/>
<dbReference type="SUPFAM" id="SSF55120">
    <property type="entry name" value="Pseudouridine synthase"/>
    <property type="match status" value="1"/>
</dbReference>
<comment type="similarity">
    <text evidence="1">Belongs to the pseudouridine synthase RluA family.</text>
</comment>
<keyword evidence="2" id="KW-0698">rRNA processing</keyword>
<keyword evidence="3" id="KW-0819">tRNA processing</keyword>
<evidence type="ECO:0000256" key="9">
    <source>
        <dbReference type="ARBA" id="ARBA00038945"/>
    </source>
</evidence>
<dbReference type="PANTHER" id="PTHR21600:SF91">
    <property type="entry name" value="DUAL-SPECIFICITY RNA PSEUDOURIDINE SYNTHASE RLUA"/>
    <property type="match status" value="1"/>
</dbReference>
<evidence type="ECO:0000256" key="13">
    <source>
        <dbReference type="ARBA" id="ARBA00042844"/>
    </source>
</evidence>
<dbReference type="EC" id="5.4.99.28" evidence="8"/>
<dbReference type="InterPro" id="IPR050188">
    <property type="entry name" value="RluA_PseudoU_synthase"/>
</dbReference>
<feature type="domain" description="Pseudouridine synthase RsuA/RluA-like" evidence="16">
    <location>
        <begin position="60"/>
        <end position="216"/>
    </location>
</feature>
<dbReference type="PROSITE" id="PS01129">
    <property type="entry name" value="PSI_RLU"/>
    <property type="match status" value="1"/>
</dbReference>
<dbReference type="InterPro" id="IPR006145">
    <property type="entry name" value="PsdUridine_synth_RsuA/RluA"/>
</dbReference>
<dbReference type="InterPro" id="IPR020103">
    <property type="entry name" value="PsdUridine_synth_cat_dom_sf"/>
</dbReference>
<dbReference type="GO" id="GO:0008033">
    <property type="term" value="P:tRNA processing"/>
    <property type="evidence" value="ECO:0007669"/>
    <property type="project" value="UniProtKB-KW"/>
</dbReference>
<evidence type="ECO:0000256" key="5">
    <source>
        <dbReference type="ARBA" id="ARBA00036184"/>
    </source>
</evidence>
<dbReference type="GO" id="GO:0000455">
    <property type="term" value="P:enzyme-directed rRNA pseudouridine synthesis"/>
    <property type="evidence" value="ECO:0007669"/>
    <property type="project" value="TreeGrafter"/>
</dbReference>
<evidence type="ECO:0000256" key="14">
    <source>
        <dbReference type="ARBA" id="ARBA00042883"/>
    </source>
</evidence>
<dbReference type="GO" id="GO:0160151">
    <property type="term" value="F:tRNA pseudouridine(32) synthase activity"/>
    <property type="evidence" value="ECO:0007669"/>
    <property type="project" value="UniProtKB-EC"/>
</dbReference>
<dbReference type="Gene3D" id="3.30.2350.10">
    <property type="entry name" value="Pseudouridine synthase"/>
    <property type="match status" value="1"/>
</dbReference>
<evidence type="ECO:0000256" key="10">
    <source>
        <dbReference type="ARBA" id="ARBA00039988"/>
    </source>
</evidence>
<evidence type="ECO:0000256" key="15">
    <source>
        <dbReference type="ARBA" id="ARBA00043143"/>
    </source>
</evidence>
<gene>
    <name evidence="17" type="ORF">C6P64_04165</name>
</gene>
<evidence type="ECO:0000256" key="1">
    <source>
        <dbReference type="ARBA" id="ARBA00010876"/>
    </source>
</evidence>
<dbReference type="CDD" id="cd02869">
    <property type="entry name" value="PseudoU_synth_RluA_like"/>
    <property type="match status" value="1"/>
</dbReference>
<keyword evidence="18" id="KW-1185">Reference proteome</keyword>
<dbReference type="AlphaFoldDB" id="A0A2S9K7Q0"/>
<comment type="function">
    <text evidence="7">Dual specificity enzyme that catalyzes the synthesis of pseudouridine from uracil-746 in 23S ribosomal RNA and from uracil-32 in the anticodon stem and loop of transfer RNAs.</text>
</comment>
<evidence type="ECO:0000313" key="17">
    <source>
        <dbReference type="EMBL" id="PRD66486.1"/>
    </source>
</evidence>
<evidence type="ECO:0000256" key="2">
    <source>
        <dbReference type="ARBA" id="ARBA00022552"/>
    </source>
</evidence>
<name>A0A2S9K7Q0_9BURK</name>
<proteinExistence type="inferred from homology"/>
<dbReference type="EC" id="5.4.99.29" evidence="9"/>
<evidence type="ECO:0000256" key="12">
    <source>
        <dbReference type="ARBA" id="ARBA00042372"/>
    </source>
</evidence>
<comment type="catalytic activity">
    <reaction evidence="6">
        <text>uridine(746) in 23S rRNA = pseudouridine(746) in 23S rRNA</text>
        <dbReference type="Rhea" id="RHEA:42548"/>
        <dbReference type="Rhea" id="RHEA-COMP:10109"/>
        <dbReference type="Rhea" id="RHEA-COMP:10110"/>
        <dbReference type="ChEBI" id="CHEBI:65314"/>
        <dbReference type="ChEBI" id="CHEBI:65315"/>
        <dbReference type="EC" id="5.4.99.29"/>
    </reaction>
</comment>
<evidence type="ECO:0000259" key="16">
    <source>
        <dbReference type="Pfam" id="PF00849"/>
    </source>
</evidence>
<dbReference type="EMBL" id="PVLQ01000012">
    <property type="protein sequence ID" value="PRD66486.1"/>
    <property type="molecule type" value="Genomic_DNA"/>
</dbReference>
<evidence type="ECO:0000256" key="6">
    <source>
        <dbReference type="ARBA" id="ARBA00036916"/>
    </source>
</evidence>
<dbReference type="Pfam" id="PF00849">
    <property type="entry name" value="PseudoU_synth_2"/>
    <property type="match status" value="1"/>
</dbReference>
<sequence>MAGPAPAALHGRGRRAVSLDSPLAAADSSPAGAPTTLAPRPLRRLAVPDGLTLLYADAALLVLEKPAGLLSVPGRGPENADCLSARVQAQYPDALIVHRLDMGTSGLIVMARGAAAQSALSTAFAKRLVHKRYQALVAGIPDACGADGQGWSDIHLPLIVDWPNRPKSKVCLETGKPSHTRWRLLGQQRQAELDAARLELEPVTGRSHQLRLHLQAIGHPILGDELYADDAALAAAPRLLLHACCIDLPHPVTGERLRFESAAPF</sequence>
<dbReference type="PANTHER" id="PTHR21600">
    <property type="entry name" value="MITOCHONDRIAL RNA PSEUDOURIDINE SYNTHASE"/>
    <property type="match status" value="1"/>
</dbReference>
<evidence type="ECO:0000256" key="11">
    <source>
        <dbReference type="ARBA" id="ARBA00041266"/>
    </source>
</evidence>
<comment type="catalytic activity">
    <reaction evidence="5">
        <text>uridine(32) in tRNA = pseudouridine(32) in tRNA</text>
        <dbReference type="Rhea" id="RHEA:42544"/>
        <dbReference type="Rhea" id="RHEA-COMP:10107"/>
        <dbReference type="Rhea" id="RHEA-COMP:10108"/>
        <dbReference type="ChEBI" id="CHEBI:65314"/>
        <dbReference type="ChEBI" id="CHEBI:65315"/>
        <dbReference type="EC" id="5.4.99.28"/>
    </reaction>
</comment>
<dbReference type="GO" id="GO:0160142">
    <property type="term" value="F:23S rRNA pseudouridine(746) synthase activity"/>
    <property type="evidence" value="ECO:0007669"/>
    <property type="project" value="UniProtKB-EC"/>
</dbReference>
<dbReference type="InterPro" id="IPR006224">
    <property type="entry name" value="PsdUridine_synth_RluA-like_CS"/>
</dbReference>
<evidence type="ECO:0000256" key="8">
    <source>
        <dbReference type="ARBA" id="ARBA00038944"/>
    </source>
</evidence>
<evidence type="ECO:0000313" key="18">
    <source>
        <dbReference type="Proteomes" id="UP000238589"/>
    </source>
</evidence>
<evidence type="ECO:0000256" key="4">
    <source>
        <dbReference type="ARBA" id="ARBA00023235"/>
    </source>
</evidence>
<organism evidence="17 18">
    <name type="scientific">Malikia granosa</name>
    <dbReference type="NCBI Taxonomy" id="263067"/>
    <lineage>
        <taxon>Bacteria</taxon>
        <taxon>Pseudomonadati</taxon>
        <taxon>Pseudomonadota</taxon>
        <taxon>Betaproteobacteria</taxon>
        <taxon>Burkholderiales</taxon>
        <taxon>Comamonadaceae</taxon>
        <taxon>Malikia</taxon>
    </lineage>
</organism>